<name>A0A5B9PDI6_9BACT</name>
<proteinExistence type="predicted"/>
<reference evidence="2 3" key="1">
    <citation type="submission" date="2019-08" db="EMBL/GenBank/DDBJ databases">
        <title>Deep-cultivation of Planctomycetes and their phenomic and genomic characterization uncovers novel biology.</title>
        <authorList>
            <person name="Wiegand S."/>
            <person name="Jogler M."/>
            <person name="Boedeker C."/>
            <person name="Pinto D."/>
            <person name="Vollmers J."/>
            <person name="Rivas-Marin E."/>
            <person name="Kohn T."/>
            <person name="Peeters S.H."/>
            <person name="Heuer A."/>
            <person name="Rast P."/>
            <person name="Oberbeckmann S."/>
            <person name="Bunk B."/>
            <person name="Jeske O."/>
            <person name="Meyerdierks A."/>
            <person name="Storesund J.E."/>
            <person name="Kallscheuer N."/>
            <person name="Luecker S."/>
            <person name="Lage O.M."/>
            <person name="Pohl T."/>
            <person name="Merkel B.J."/>
            <person name="Hornburger P."/>
            <person name="Mueller R.-W."/>
            <person name="Bruemmer F."/>
            <person name="Labrenz M."/>
            <person name="Spormann A.M."/>
            <person name="Op den Camp H."/>
            <person name="Overmann J."/>
            <person name="Amann R."/>
            <person name="Jetten M.S.M."/>
            <person name="Mascher T."/>
            <person name="Medema M.H."/>
            <person name="Devos D.P."/>
            <person name="Kaster A.-K."/>
            <person name="Ovreas L."/>
            <person name="Rohde M."/>
            <person name="Galperin M.Y."/>
            <person name="Jogler C."/>
        </authorList>
    </citation>
    <scope>NUCLEOTIDE SEQUENCE [LARGE SCALE GENOMIC DNA]</scope>
    <source>
        <strain evidence="2 3">FC18</strain>
    </source>
</reference>
<keyword evidence="3" id="KW-1185">Reference proteome</keyword>
<gene>
    <name evidence="2" type="ORF">MFFC18_46790</name>
</gene>
<dbReference type="Proteomes" id="UP000322214">
    <property type="component" value="Chromosome"/>
</dbReference>
<dbReference type="Pfam" id="PF05991">
    <property type="entry name" value="NYN_YacP"/>
    <property type="match status" value="1"/>
</dbReference>
<dbReference type="STRING" id="980251.GCA_001642875_00890"/>
<dbReference type="RefSeq" id="WP_075083686.1">
    <property type="nucleotide sequence ID" value="NZ_CP042912.1"/>
</dbReference>
<dbReference type="AlphaFoldDB" id="A0A5B9PDI6"/>
<feature type="compositionally biased region" description="Acidic residues" evidence="1">
    <location>
        <begin position="152"/>
        <end position="172"/>
    </location>
</feature>
<evidence type="ECO:0000313" key="3">
    <source>
        <dbReference type="Proteomes" id="UP000322214"/>
    </source>
</evidence>
<dbReference type="InterPro" id="IPR010298">
    <property type="entry name" value="YacP-like"/>
</dbReference>
<feature type="region of interest" description="Disordered" evidence="1">
    <location>
        <begin position="152"/>
        <end position="203"/>
    </location>
</feature>
<sequence>MIRIIIDAYNLIFQCGLQPKNLNSPLALHRTRQRLIHELALRIDENQRREVKLVFDAKNPRGPSTPDLDGKGFKIAFSRDYEDADTMVIELLQKHSQPRQLTIVSNDHRIQTAATRRNATAIDADVWFDRLGESTNRPALPRNLEKPNLALSDDETQQLIDEFSDLEDAEQSDDPKTSDAGDNETDSLYNPFPKGYGEDLLDL</sequence>
<evidence type="ECO:0000256" key="1">
    <source>
        <dbReference type="SAM" id="MobiDB-lite"/>
    </source>
</evidence>
<dbReference type="KEGG" id="mff:MFFC18_46790"/>
<evidence type="ECO:0000313" key="2">
    <source>
        <dbReference type="EMBL" id="QEG24757.1"/>
    </source>
</evidence>
<protein>
    <submittedName>
        <fullName evidence="2">YacP-like NYN domain protein</fullName>
    </submittedName>
</protein>
<accession>A0A5B9PDI6</accession>
<dbReference type="OrthoDB" id="286832at2"/>
<dbReference type="EMBL" id="CP042912">
    <property type="protein sequence ID" value="QEG24757.1"/>
    <property type="molecule type" value="Genomic_DNA"/>
</dbReference>
<organism evidence="2 3">
    <name type="scientific">Mariniblastus fucicola</name>
    <dbReference type="NCBI Taxonomy" id="980251"/>
    <lineage>
        <taxon>Bacteria</taxon>
        <taxon>Pseudomonadati</taxon>
        <taxon>Planctomycetota</taxon>
        <taxon>Planctomycetia</taxon>
        <taxon>Pirellulales</taxon>
        <taxon>Pirellulaceae</taxon>
        <taxon>Mariniblastus</taxon>
    </lineage>
</organism>